<evidence type="ECO:0000313" key="8">
    <source>
        <dbReference type="EMBL" id="BCN31635.1"/>
    </source>
</evidence>
<dbReference type="RefSeq" id="WP_271712743.1">
    <property type="nucleotide sequence ID" value="NZ_AP024169.1"/>
</dbReference>
<dbReference type="Proteomes" id="UP000595897">
    <property type="component" value="Chromosome"/>
</dbReference>
<dbReference type="EMBL" id="AP024169">
    <property type="protein sequence ID" value="BCN31635.1"/>
    <property type="molecule type" value="Genomic_DNA"/>
</dbReference>
<organism evidence="8 9">
    <name type="scientific">Anaeromicropila herbilytica</name>
    <dbReference type="NCBI Taxonomy" id="2785025"/>
    <lineage>
        <taxon>Bacteria</taxon>
        <taxon>Bacillati</taxon>
        <taxon>Bacillota</taxon>
        <taxon>Clostridia</taxon>
        <taxon>Lachnospirales</taxon>
        <taxon>Lachnospiraceae</taxon>
        <taxon>Anaeromicropila</taxon>
    </lineage>
</organism>
<dbReference type="PROSITE" id="PS51257">
    <property type="entry name" value="PROKAR_LIPOPROTEIN"/>
    <property type="match status" value="1"/>
</dbReference>
<reference evidence="8 9" key="1">
    <citation type="submission" date="2020-11" db="EMBL/GenBank/DDBJ databases">
        <title>Draft genome sequencing of a Lachnospiraceae strain isolated from anoxic soil subjected to BSD treatment.</title>
        <authorList>
            <person name="Uek A."/>
            <person name="Tonouchi A."/>
        </authorList>
    </citation>
    <scope>NUCLEOTIDE SEQUENCE [LARGE SCALE GENOMIC DNA]</scope>
    <source>
        <strain evidence="8 9">TB5</strain>
    </source>
</reference>
<evidence type="ECO:0000256" key="6">
    <source>
        <dbReference type="SAM" id="SignalP"/>
    </source>
</evidence>
<sequence>MKKSKLLVAALTLSIVLGGLVGCSSKGSDKATSGQSKATSTATKEAKDNSDKDLLTQIKERGTLLIGTEGTYAPYTYHDETGELVGYDVEVAKAIAEKLGVKAEFVESNWDSLIAGLDAIRYDVVINQVTITDERLEKYDFSTPYTISRAALIVGKDNKDIKTFEDLKGKKSAQGLTSNYATLAEKYGAELVSADGSFSKSIELVSTGRAEATINDQVSFYDFLKQKPDASVKLVDTLDDASKNAVLIRKGNETFVEAINKALDELSQDGTLSKISKKYFGEDVTK</sequence>
<dbReference type="InterPro" id="IPR018313">
    <property type="entry name" value="SBP_3_CS"/>
</dbReference>
<evidence type="ECO:0000313" key="9">
    <source>
        <dbReference type="Proteomes" id="UP000595897"/>
    </source>
</evidence>
<dbReference type="SUPFAM" id="SSF53850">
    <property type="entry name" value="Periplasmic binding protein-like II"/>
    <property type="match status" value="1"/>
</dbReference>
<name>A0A7R7EMK6_9FIRM</name>
<protein>
    <submittedName>
        <fullName evidence="8">Amino acid ABC transporter substrate-binding protein</fullName>
    </submittedName>
</protein>
<feature type="compositionally biased region" description="Polar residues" evidence="5">
    <location>
        <begin position="30"/>
        <end position="43"/>
    </location>
</feature>
<dbReference type="AlphaFoldDB" id="A0A7R7EMK6"/>
<accession>A0A7R7EMK6</accession>
<dbReference type="GO" id="GO:0030313">
    <property type="term" value="C:cell envelope"/>
    <property type="evidence" value="ECO:0007669"/>
    <property type="project" value="UniProtKB-SubCell"/>
</dbReference>
<feature type="signal peptide" evidence="6">
    <location>
        <begin position="1"/>
        <end position="18"/>
    </location>
</feature>
<evidence type="ECO:0000259" key="7">
    <source>
        <dbReference type="SMART" id="SM00062"/>
    </source>
</evidence>
<dbReference type="PROSITE" id="PS01039">
    <property type="entry name" value="SBP_BACTERIAL_3"/>
    <property type="match status" value="1"/>
</dbReference>
<keyword evidence="9" id="KW-1185">Reference proteome</keyword>
<feature type="domain" description="Solute-binding protein family 3/N-terminal" evidence="7">
    <location>
        <begin position="63"/>
        <end position="283"/>
    </location>
</feature>
<evidence type="ECO:0000256" key="1">
    <source>
        <dbReference type="ARBA" id="ARBA00004196"/>
    </source>
</evidence>
<dbReference type="CDD" id="cd13711">
    <property type="entry name" value="PBP2_Ngo0372_TcyA"/>
    <property type="match status" value="1"/>
</dbReference>
<dbReference type="Pfam" id="PF00497">
    <property type="entry name" value="SBP_bac_3"/>
    <property type="match status" value="1"/>
</dbReference>
<dbReference type="KEGG" id="ahb:bsdtb5_29300"/>
<proteinExistence type="inferred from homology"/>
<comment type="similarity">
    <text evidence="2 4">Belongs to the bacterial solute-binding protein 3 family.</text>
</comment>
<dbReference type="Gene3D" id="3.40.190.10">
    <property type="entry name" value="Periplasmic binding protein-like II"/>
    <property type="match status" value="2"/>
</dbReference>
<dbReference type="InterPro" id="IPR001638">
    <property type="entry name" value="Solute-binding_3/MltF_N"/>
</dbReference>
<dbReference type="PANTHER" id="PTHR35936">
    <property type="entry name" value="MEMBRANE-BOUND LYTIC MUREIN TRANSGLYCOSYLASE F"/>
    <property type="match status" value="1"/>
</dbReference>
<evidence type="ECO:0000256" key="5">
    <source>
        <dbReference type="SAM" id="MobiDB-lite"/>
    </source>
</evidence>
<evidence type="ECO:0000256" key="3">
    <source>
        <dbReference type="ARBA" id="ARBA00022729"/>
    </source>
</evidence>
<gene>
    <name evidence="8" type="ORF">bsdtb5_29300</name>
</gene>
<evidence type="ECO:0000256" key="4">
    <source>
        <dbReference type="RuleBase" id="RU003744"/>
    </source>
</evidence>
<comment type="subcellular location">
    <subcellularLocation>
        <location evidence="1">Cell envelope</location>
    </subcellularLocation>
</comment>
<feature type="chain" id="PRO_5038584166" evidence="6">
    <location>
        <begin position="19"/>
        <end position="286"/>
    </location>
</feature>
<dbReference type="PANTHER" id="PTHR35936:SF34">
    <property type="entry name" value="ABC TRANSPORTER EXTRACELLULAR-BINDING PROTEIN YCKB-RELATED"/>
    <property type="match status" value="1"/>
</dbReference>
<evidence type="ECO:0000256" key="2">
    <source>
        <dbReference type="ARBA" id="ARBA00010333"/>
    </source>
</evidence>
<feature type="region of interest" description="Disordered" evidence="5">
    <location>
        <begin position="25"/>
        <end position="49"/>
    </location>
</feature>
<keyword evidence="3 6" id="KW-0732">Signal</keyword>
<dbReference type="SMART" id="SM00062">
    <property type="entry name" value="PBPb"/>
    <property type="match status" value="1"/>
</dbReference>